<dbReference type="Pfam" id="PF01381">
    <property type="entry name" value="HTH_3"/>
    <property type="match status" value="1"/>
</dbReference>
<dbReference type="InterPro" id="IPR010982">
    <property type="entry name" value="Lambda_DNA-bd_dom_sf"/>
</dbReference>
<sequence length="102" mass="11395">MPMTEKELKKRDEERDLGAELLESVKQMKAGRASRIHKVEVSPIVSARIKSGLSQTDFAKLLGVSVRTLQDWEQGRRQPSGAAKTLIAIAERRPDVLKEISV</sequence>
<evidence type="ECO:0000256" key="3">
    <source>
        <dbReference type="ARBA" id="ARBA00023163"/>
    </source>
</evidence>
<dbReference type="Proteomes" id="UP000199459">
    <property type="component" value="Unassembled WGS sequence"/>
</dbReference>
<dbReference type="AlphaFoldDB" id="A0A1H8D2E4"/>
<evidence type="ECO:0000259" key="4">
    <source>
        <dbReference type="PROSITE" id="PS50943"/>
    </source>
</evidence>
<dbReference type="SMART" id="SM00530">
    <property type="entry name" value="HTH_XRE"/>
    <property type="match status" value="1"/>
</dbReference>
<feature type="domain" description="HTH cro/C1-type" evidence="4">
    <location>
        <begin position="44"/>
        <end position="97"/>
    </location>
</feature>
<evidence type="ECO:0000256" key="2">
    <source>
        <dbReference type="ARBA" id="ARBA00023125"/>
    </source>
</evidence>
<evidence type="ECO:0000313" key="6">
    <source>
        <dbReference type="Proteomes" id="UP000199459"/>
    </source>
</evidence>
<dbReference type="PANTHER" id="PTHR36511">
    <property type="entry name" value="MERR FAMILY BACTERIAL REGULATORY PROTEIN"/>
    <property type="match status" value="1"/>
</dbReference>
<dbReference type="SUPFAM" id="SSF47413">
    <property type="entry name" value="lambda repressor-like DNA-binding domains"/>
    <property type="match status" value="1"/>
</dbReference>
<dbReference type="PROSITE" id="PS50943">
    <property type="entry name" value="HTH_CROC1"/>
    <property type="match status" value="1"/>
</dbReference>
<dbReference type="Gene3D" id="1.10.260.40">
    <property type="entry name" value="lambda repressor-like DNA-binding domains"/>
    <property type="match status" value="1"/>
</dbReference>
<keyword evidence="1" id="KW-0805">Transcription regulation</keyword>
<dbReference type="InterPro" id="IPR001387">
    <property type="entry name" value="Cro/C1-type_HTH"/>
</dbReference>
<evidence type="ECO:0000313" key="5">
    <source>
        <dbReference type="EMBL" id="SEN01395.1"/>
    </source>
</evidence>
<name>A0A1H8D2E4_9PROT</name>
<gene>
    <name evidence="5" type="ORF">SAMN05216325_1064</name>
</gene>
<accession>A0A1H8D2E4</accession>
<keyword evidence="3" id="KW-0804">Transcription</keyword>
<dbReference type="EMBL" id="FOCP01000006">
    <property type="protein sequence ID" value="SEN01395.1"/>
    <property type="molecule type" value="Genomic_DNA"/>
</dbReference>
<proteinExistence type="predicted"/>
<evidence type="ECO:0000256" key="1">
    <source>
        <dbReference type="ARBA" id="ARBA00023015"/>
    </source>
</evidence>
<reference evidence="5 6" key="1">
    <citation type="submission" date="2016-10" db="EMBL/GenBank/DDBJ databases">
        <authorList>
            <person name="de Groot N.N."/>
        </authorList>
    </citation>
    <scope>NUCLEOTIDE SEQUENCE [LARGE SCALE GENOMIC DNA]</scope>
    <source>
        <strain evidence="5 6">Nm22</strain>
    </source>
</reference>
<dbReference type="OrthoDB" id="9799384at2"/>
<organism evidence="5 6">
    <name type="scientific">Nitrosomonas marina</name>
    <dbReference type="NCBI Taxonomy" id="917"/>
    <lineage>
        <taxon>Bacteria</taxon>
        <taxon>Pseudomonadati</taxon>
        <taxon>Pseudomonadota</taxon>
        <taxon>Betaproteobacteria</taxon>
        <taxon>Nitrosomonadales</taxon>
        <taxon>Nitrosomonadaceae</taxon>
        <taxon>Nitrosomonas</taxon>
    </lineage>
</organism>
<keyword evidence="2" id="KW-0238">DNA-binding</keyword>
<dbReference type="GO" id="GO:0003677">
    <property type="term" value="F:DNA binding"/>
    <property type="evidence" value="ECO:0007669"/>
    <property type="project" value="UniProtKB-KW"/>
</dbReference>
<protein>
    <submittedName>
        <fullName evidence="5">Transcriptional regulator, XRE family</fullName>
    </submittedName>
</protein>
<dbReference type="InterPro" id="IPR052359">
    <property type="entry name" value="HTH-type_reg/antitoxin"/>
</dbReference>
<dbReference type="PANTHER" id="PTHR36511:SF4">
    <property type="entry name" value="ANTITOXIN MQSA"/>
    <property type="match status" value="1"/>
</dbReference>
<dbReference type="CDD" id="cd00093">
    <property type="entry name" value="HTH_XRE"/>
    <property type="match status" value="1"/>
</dbReference>